<proteinExistence type="predicted"/>
<keyword evidence="1" id="KW-0472">Membrane</keyword>
<gene>
    <name evidence="2" type="ORF">SAMN05428642_104176</name>
</gene>
<dbReference type="EMBL" id="FPKV01000004">
    <property type="protein sequence ID" value="SFZ94429.1"/>
    <property type="molecule type" value="Genomic_DNA"/>
</dbReference>
<protein>
    <recommendedName>
        <fullName evidence="4">DUF805 domain-containing protein</fullName>
    </recommendedName>
</protein>
<keyword evidence="1" id="KW-1133">Transmembrane helix</keyword>
<dbReference type="InterPro" id="IPR008523">
    <property type="entry name" value="DUF805"/>
</dbReference>
<organism evidence="2 3">
    <name type="scientific">Flaviramulus basaltis</name>
    <dbReference type="NCBI Taxonomy" id="369401"/>
    <lineage>
        <taxon>Bacteria</taxon>
        <taxon>Pseudomonadati</taxon>
        <taxon>Bacteroidota</taxon>
        <taxon>Flavobacteriia</taxon>
        <taxon>Flavobacteriales</taxon>
        <taxon>Flavobacteriaceae</taxon>
        <taxon>Flaviramulus</taxon>
    </lineage>
</organism>
<evidence type="ECO:0000313" key="2">
    <source>
        <dbReference type="EMBL" id="SFZ94429.1"/>
    </source>
</evidence>
<feature type="transmembrane region" description="Helical" evidence="1">
    <location>
        <begin position="15"/>
        <end position="35"/>
    </location>
</feature>
<dbReference type="PANTHER" id="PTHR34980:SF3">
    <property type="entry name" value="BLR8105 PROTEIN"/>
    <property type="match status" value="1"/>
</dbReference>
<evidence type="ECO:0000256" key="1">
    <source>
        <dbReference type="SAM" id="Phobius"/>
    </source>
</evidence>
<reference evidence="2 3" key="1">
    <citation type="submission" date="2016-10" db="EMBL/GenBank/DDBJ databases">
        <authorList>
            <person name="de Groot N.N."/>
        </authorList>
    </citation>
    <scope>NUCLEOTIDE SEQUENCE [LARGE SCALE GENOMIC DNA]</scope>
    <source>
        <strain evidence="2 3">DSM 18180</strain>
    </source>
</reference>
<dbReference type="STRING" id="369401.SAMN05428642_104176"/>
<sequence>MFTRPLSFKGRIGRIEYLLTLIVFCFFAIGLTLIVNQENSNILSFVKLIVSYLLIAQGAKRCHDIGRSGWFQLIPFYFIWMLLAKGKTS</sequence>
<dbReference type="Pfam" id="PF05656">
    <property type="entry name" value="DUF805"/>
    <property type="match status" value="1"/>
</dbReference>
<feature type="transmembrane region" description="Helical" evidence="1">
    <location>
        <begin position="65"/>
        <end position="83"/>
    </location>
</feature>
<accession>A0A1K2IPQ6</accession>
<evidence type="ECO:0000313" key="3">
    <source>
        <dbReference type="Proteomes" id="UP000182544"/>
    </source>
</evidence>
<dbReference type="OrthoDB" id="9812349at2"/>
<dbReference type="AlphaFoldDB" id="A0A1K2IPQ6"/>
<keyword evidence="1" id="KW-0812">Transmembrane</keyword>
<dbReference type="Proteomes" id="UP000182544">
    <property type="component" value="Unassembled WGS sequence"/>
</dbReference>
<evidence type="ECO:0008006" key="4">
    <source>
        <dbReference type="Google" id="ProtNLM"/>
    </source>
</evidence>
<feature type="transmembrane region" description="Helical" evidence="1">
    <location>
        <begin position="42"/>
        <end position="59"/>
    </location>
</feature>
<name>A0A1K2IPQ6_9FLAO</name>
<dbReference type="RefSeq" id="WP_072403354.1">
    <property type="nucleotide sequence ID" value="NZ_FPKV01000004.1"/>
</dbReference>
<dbReference type="PANTHER" id="PTHR34980">
    <property type="entry name" value="INNER MEMBRANE PROTEIN-RELATED-RELATED"/>
    <property type="match status" value="1"/>
</dbReference>
<keyword evidence="3" id="KW-1185">Reference proteome</keyword>
<dbReference type="GO" id="GO:0005886">
    <property type="term" value="C:plasma membrane"/>
    <property type="evidence" value="ECO:0007669"/>
    <property type="project" value="TreeGrafter"/>
</dbReference>